<dbReference type="SUPFAM" id="SSF56300">
    <property type="entry name" value="Metallo-dependent phosphatases"/>
    <property type="match status" value="1"/>
</dbReference>
<evidence type="ECO:0000313" key="3">
    <source>
        <dbReference type="EMBL" id="MSS16962.1"/>
    </source>
</evidence>
<evidence type="ECO:0000313" key="4">
    <source>
        <dbReference type="Proteomes" id="UP000483362"/>
    </source>
</evidence>
<dbReference type="PANTHER" id="PTHR32440">
    <property type="entry name" value="PHOSPHATASE DCR2-RELATED-RELATED"/>
    <property type="match status" value="1"/>
</dbReference>
<dbReference type="AlphaFoldDB" id="A0A6L5XE42"/>
<dbReference type="InterPro" id="IPR004843">
    <property type="entry name" value="Calcineurin-like_PHP"/>
</dbReference>
<dbReference type="EMBL" id="VULT01000005">
    <property type="protein sequence ID" value="MSS16962.1"/>
    <property type="molecule type" value="Genomic_DNA"/>
</dbReference>
<evidence type="ECO:0000256" key="1">
    <source>
        <dbReference type="SAM" id="SignalP"/>
    </source>
</evidence>
<feature type="domain" description="Calcineurin-like phosphoesterase" evidence="2">
    <location>
        <begin position="32"/>
        <end position="260"/>
    </location>
</feature>
<dbReference type="RefSeq" id="WP_154327633.1">
    <property type="nucleotide sequence ID" value="NZ_CP045696.1"/>
</dbReference>
<proteinExistence type="predicted"/>
<accession>A0A6L5XE42</accession>
<protein>
    <submittedName>
        <fullName evidence="3">Metallophosphoesterase family protein</fullName>
    </submittedName>
</protein>
<keyword evidence="1" id="KW-0732">Signal</keyword>
<gene>
    <name evidence="3" type="ORF">FYJ29_04155</name>
</gene>
<reference evidence="3 4" key="1">
    <citation type="submission" date="2019-08" db="EMBL/GenBank/DDBJ databases">
        <title>In-depth cultivation of the pig gut microbiome towards novel bacterial diversity and tailored functional studies.</title>
        <authorList>
            <person name="Wylensek D."/>
            <person name="Hitch T.C.A."/>
            <person name="Clavel T."/>
        </authorList>
    </citation>
    <scope>NUCLEOTIDE SEQUENCE [LARGE SCALE GENOMIC DNA]</scope>
    <source>
        <strain evidence="3 4">Oil-RF-744-WCA-WT-10</strain>
    </source>
</reference>
<dbReference type="GO" id="GO:0005737">
    <property type="term" value="C:cytoplasm"/>
    <property type="evidence" value="ECO:0007669"/>
    <property type="project" value="TreeGrafter"/>
</dbReference>
<comment type="caution">
    <text evidence="3">The sequence shown here is derived from an EMBL/GenBank/DDBJ whole genome shotgun (WGS) entry which is preliminary data.</text>
</comment>
<evidence type="ECO:0000259" key="2">
    <source>
        <dbReference type="Pfam" id="PF00149"/>
    </source>
</evidence>
<name>A0A6L5XE42_9BACT</name>
<dbReference type="Gene3D" id="3.60.21.10">
    <property type="match status" value="1"/>
</dbReference>
<feature type="chain" id="PRO_5027007243" evidence="1">
    <location>
        <begin position="22"/>
        <end position="333"/>
    </location>
</feature>
<dbReference type="Pfam" id="PF00149">
    <property type="entry name" value="Metallophos"/>
    <property type="match status" value="1"/>
</dbReference>
<dbReference type="Proteomes" id="UP000483362">
    <property type="component" value="Unassembled WGS sequence"/>
</dbReference>
<dbReference type="GO" id="GO:0016788">
    <property type="term" value="F:hydrolase activity, acting on ester bonds"/>
    <property type="evidence" value="ECO:0007669"/>
    <property type="project" value="TreeGrafter"/>
</dbReference>
<sequence>MKALSQFILLVVILLAATGQAQNLQFNRNREFKIVQFTDLHYKLHNPASQVVPECISEIVKAEKPDLIIVTGDFVYSRPADSTLTAVLNIIEAQNTPFIMLFGNHDSERGMTNGELQRIIATYKHNVITAPYDSITPDHVITVKDHSGSRDAALLYCFDTHANAQIKEVGGYAWLTGEQVQWYSSQSASFTRSNGGVPLPALAFMHIPLPEYAEAATTQDAILIGTRMEAVCCPKINTGMFAAMRISGDVMGIFSGHDHDNDYATMWHGILLAYGRFTGGNTEYNHLSSGARVIVLKEGQRSFETWIRLRGGQTQDHTVYPTSYIKDNWRLRK</sequence>
<dbReference type="CDD" id="cd07383">
    <property type="entry name" value="MPP_Dcr2"/>
    <property type="match status" value="1"/>
</dbReference>
<dbReference type="PANTHER" id="PTHR32440:SF11">
    <property type="entry name" value="METALLOPHOSPHOESTERASE DOMAIN-CONTAINING PROTEIN"/>
    <property type="match status" value="1"/>
</dbReference>
<dbReference type="InterPro" id="IPR029052">
    <property type="entry name" value="Metallo-depent_PP-like"/>
</dbReference>
<organism evidence="3 4">
    <name type="scientific">Sodaliphilus pleomorphus</name>
    <dbReference type="NCBI Taxonomy" id="2606626"/>
    <lineage>
        <taxon>Bacteria</taxon>
        <taxon>Pseudomonadati</taxon>
        <taxon>Bacteroidota</taxon>
        <taxon>Bacteroidia</taxon>
        <taxon>Bacteroidales</taxon>
        <taxon>Muribaculaceae</taxon>
        <taxon>Sodaliphilus</taxon>
    </lineage>
</organism>
<keyword evidence="4" id="KW-1185">Reference proteome</keyword>
<feature type="signal peptide" evidence="1">
    <location>
        <begin position="1"/>
        <end position="21"/>
    </location>
</feature>